<dbReference type="InterPro" id="IPR045854">
    <property type="entry name" value="NO2/SO3_Rdtase_4Fe4S_sf"/>
</dbReference>
<organism evidence="9 10">
    <name type="scientific">Acuticoccus sediminis</name>
    <dbReference type="NCBI Taxonomy" id="2184697"/>
    <lineage>
        <taxon>Bacteria</taxon>
        <taxon>Pseudomonadati</taxon>
        <taxon>Pseudomonadota</taxon>
        <taxon>Alphaproteobacteria</taxon>
        <taxon>Hyphomicrobiales</taxon>
        <taxon>Amorphaceae</taxon>
        <taxon>Acuticoccus</taxon>
    </lineage>
</organism>
<sequence>MYQYDGYDQAFVAARAAEFRDQVARRLAGQLSEDEFKPLRLKNGLYLQLHAYMLRIAIPYGVLSANQMRTLAHLADNYDRGYGHFTTRQNLQFNWTQLKDVPDMLDILADAGMHALQTSGNCIRNVTTDAYAGVAGDETVDPRATCELLRQWSSAHPEFAFLPRKFKIAVIGAAEDRAAMKFHDIGLVAKPTSGSERPTYDVWVGGGQGRTPRVAQLFEENVPFERLLPTLDSMLRVYNLYGRRDNKYKARIKILVAELGLEEYRREVYEDRDGRDLSAFDVAGEEYDRIAAHFDLGQVAPLADPVVEGSGAYAEWLGQNVMAHKVPGYAAVSVSFKAEGAIPGDATGEDMRVLADIADRFSHSELRITHRQNVVLPFVAKTDLRAVYDTLVEAGLATANVGLSSDIIACPGLDYCALATARSIPVAQALSEQLSAWEAEARSNGEDPSGPTINISGCINACGHHHAANIGILGLNKAEKESYQITLGGRADEHAAVGEILGPGFSAEEVPAVVDRIIATWRAHRAGGESFSDTYTRIGKAVFKAAVYEEPLHVAA</sequence>
<dbReference type="PANTHER" id="PTHR32439">
    <property type="entry name" value="FERREDOXIN--NITRITE REDUCTASE, CHLOROPLASTIC"/>
    <property type="match status" value="1"/>
</dbReference>
<dbReference type="OrthoDB" id="9803707at2"/>
<keyword evidence="4" id="KW-0560">Oxidoreductase</keyword>
<dbReference type="Gene3D" id="3.30.413.10">
    <property type="entry name" value="Sulfite Reductase Hemoprotein, domain 1"/>
    <property type="match status" value="2"/>
</dbReference>
<dbReference type="Pfam" id="PF01077">
    <property type="entry name" value="NIR_SIR"/>
    <property type="match status" value="2"/>
</dbReference>
<evidence type="ECO:0000313" key="10">
    <source>
        <dbReference type="Proteomes" id="UP000249590"/>
    </source>
</evidence>
<evidence type="ECO:0000256" key="4">
    <source>
        <dbReference type="ARBA" id="ARBA00023002"/>
    </source>
</evidence>
<dbReference type="EMBL" id="QHHQ01000003">
    <property type="protein sequence ID" value="RAI00496.1"/>
    <property type="molecule type" value="Genomic_DNA"/>
</dbReference>
<evidence type="ECO:0000259" key="7">
    <source>
        <dbReference type="Pfam" id="PF01077"/>
    </source>
</evidence>
<keyword evidence="5" id="KW-0408">Iron</keyword>
<keyword evidence="3" id="KW-0479">Metal-binding</keyword>
<feature type="domain" description="Nitrite/Sulfite reductase ferredoxin-like" evidence="8">
    <location>
        <begin position="52"/>
        <end position="110"/>
    </location>
</feature>
<dbReference type="RefSeq" id="WP_111346486.1">
    <property type="nucleotide sequence ID" value="NZ_QHHQ01000003.1"/>
</dbReference>
<dbReference type="GO" id="GO:0046872">
    <property type="term" value="F:metal ion binding"/>
    <property type="evidence" value="ECO:0007669"/>
    <property type="project" value="UniProtKB-KW"/>
</dbReference>
<evidence type="ECO:0000259" key="8">
    <source>
        <dbReference type="Pfam" id="PF03460"/>
    </source>
</evidence>
<dbReference type="SUPFAM" id="SSF55124">
    <property type="entry name" value="Nitrite/Sulfite reductase N-terminal domain-like"/>
    <property type="match status" value="2"/>
</dbReference>
<keyword evidence="10" id="KW-1185">Reference proteome</keyword>
<keyword evidence="2" id="KW-0349">Heme</keyword>
<gene>
    <name evidence="9" type="ORF">DLJ53_14610</name>
</gene>
<evidence type="ECO:0000256" key="2">
    <source>
        <dbReference type="ARBA" id="ARBA00022617"/>
    </source>
</evidence>
<dbReference type="Proteomes" id="UP000249590">
    <property type="component" value="Unassembled WGS sequence"/>
</dbReference>
<comment type="caution">
    <text evidence="9">The sequence shown here is derived from an EMBL/GenBank/DDBJ whole genome shotgun (WGS) entry which is preliminary data.</text>
</comment>
<keyword evidence="6" id="KW-0411">Iron-sulfur</keyword>
<name>A0A8B2NLD2_9HYPH</name>
<dbReference type="InterPro" id="IPR005117">
    <property type="entry name" value="NiRdtase/SiRdtase_haem-b_fer"/>
</dbReference>
<accession>A0A8B2NLD2</accession>
<evidence type="ECO:0000313" key="9">
    <source>
        <dbReference type="EMBL" id="RAI00496.1"/>
    </source>
</evidence>
<evidence type="ECO:0000256" key="1">
    <source>
        <dbReference type="ARBA" id="ARBA00022485"/>
    </source>
</evidence>
<dbReference type="InterPro" id="IPR051329">
    <property type="entry name" value="NIR_SIR_4Fe-4S"/>
</dbReference>
<evidence type="ECO:0000256" key="6">
    <source>
        <dbReference type="ARBA" id="ARBA00023014"/>
    </source>
</evidence>
<dbReference type="InterPro" id="IPR036136">
    <property type="entry name" value="Nit/Sulf_reduc_fer-like_dom_sf"/>
</dbReference>
<keyword evidence="1" id="KW-0004">4Fe-4S</keyword>
<dbReference type="PANTHER" id="PTHR32439:SF9">
    <property type="entry name" value="BLR3264 PROTEIN"/>
    <property type="match status" value="1"/>
</dbReference>
<feature type="domain" description="Nitrite/Sulfite reductase ferredoxin-like" evidence="8">
    <location>
        <begin position="342"/>
        <end position="393"/>
    </location>
</feature>
<dbReference type="GO" id="GO:0016491">
    <property type="term" value="F:oxidoreductase activity"/>
    <property type="evidence" value="ECO:0007669"/>
    <property type="project" value="UniProtKB-KW"/>
</dbReference>
<evidence type="ECO:0000256" key="3">
    <source>
        <dbReference type="ARBA" id="ARBA00022723"/>
    </source>
</evidence>
<dbReference type="AlphaFoldDB" id="A0A8B2NLD2"/>
<dbReference type="Pfam" id="PF03460">
    <property type="entry name" value="NIR_SIR_ferr"/>
    <property type="match status" value="2"/>
</dbReference>
<dbReference type="Gene3D" id="3.90.480.20">
    <property type="match status" value="1"/>
</dbReference>
<feature type="domain" description="Nitrite/sulphite reductase 4Fe-4S" evidence="7">
    <location>
        <begin position="436"/>
        <end position="552"/>
    </location>
</feature>
<protein>
    <submittedName>
        <fullName evidence="9">Sulfite reductase</fullName>
    </submittedName>
</protein>
<feature type="domain" description="Nitrite/sulphite reductase 4Fe-4S" evidence="7">
    <location>
        <begin position="119"/>
        <end position="272"/>
    </location>
</feature>
<evidence type="ECO:0000256" key="5">
    <source>
        <dbReference type="ARBA" id="ARBA00023004"/>
    </source>
</evidence>
<dbReference type="InterPro" id="IPR006066">
    <property type="entry name" value="NO2/SO3_Rdtase_FeS/sirohaem_BS"/>
</dbReference>
<dbReference type="InterPro" id="IPR006067">
    <property type="entry name" value="NO2/SO3_Rdtase_4Fe4S_dom"/>
</dbReference>
<dbReference type="GO" id="GO:0051539">
    <property type="term" value="F:4 iron, 4 sulfur cluster binding"/>
    <property type="evidence" value="ECO:0007669"/>
    <property type="project" value="UniProtKB-KW"/>
</dbReference>
<proteinExistence type="predicted"/>
<dbReference type="PRINTS" id="PR00397">
    <property type="entry name" value="SIROHAEM"/>
</dbReference>
<dbReference type="SUPFAM" id="SSF56014">
    <property type="entry name" value="Nitrite and sulphite reductase 4Fe-4S domain-like"/>
    <property type="match status" value="2"/>
</dbReference>
<reference evidence="9 10" key="1">
    <citation type="submission" date="2018-05" db="EMBL/GenBank/DDBJ databases">
        <title>Acuticoccus sediminis sp. nov., isolated from deep-sea sediment of Indian Ocean.</title>
        <authorList>
            <person name="Liu X."/>
            <person name="Lai Q."/>
            <person name="Du Y."/>
            <person name="Sun F."/>
            <person name="Zhang X."/>
            <person name="Wang S."/>
            <person name="Shao Z."/>
        </authorList>
    </citation>
    <scope>NUCLEOTIDE SEQUENCE [LARGE SCALE GENOMIC DNA]</scope>
    <source>
        <strain evidence="9 10">PTG4-2</strain>
    </source>
</reference>
<dbReference type="GO" id="GO:0020037">
    <property type="term" value="F:heme binding"/>
    <property type="evidence" value="ECO:0007669"/>
    <property type="project" value="InterPro"/>
</dbReference>